<dbReference type="GO" id="GO:0005783">
    <property type="term" value="C:endoplasmic reticulum"/>
    <property type="evidence" value="ECO:0007669"/>
    <property type="project" value="TreeGrafter"/>
</dbReference>
<dbReference type="InterPro" id="IPR015421">
    <property type="entry name" value="PyrdxlP-dep_Trfase_major"/>
</dbReference>
<dbReference type="Gene3D" id="3.40.640.10">
    <property type="entry name" value="Type I PLP-dependent aspartate aminotransferase-like (Major domain)"/>
    <property type="match status" value="1"/>
</dbReference>
<keyword evidence="5" id="KW-1185">Reference proteome</keyword>
<organism evidence="4 5">
    <name type="scientific">Portunus trituberculatus</name>
    <name type="common">Swimming crab</name>
    <name type="synonym">Neptunus trituberculatus</name>
    <dbReference type="NCBI Taxonomy" id="210409"/>
    <lineage>
        <taxon>Eukaryota</taxon>
        <taxon>Metazoa</taxon>
        <taxon>Ecdysozoa</taxon>
        <taxon>Arthropoda</taxon>
        <taxon>Crustacea</taxon>
        <taxon>Multicrustacea</taxon>
        <taxon>Malacostraca</taxon>
        <taxon>Eumalacostraca</taxon>
        <taxon>Eucarida</taxon>
        <taxon>Decapoda</taxon>
        <taxon>Pleocyemata</taxon>
        <taxon>Brachyura</taxon>
        <taxon>Eubrachyura</taxon>
        <taxon>Portunoidea</taxon>
        <taxon>Portunidae</taxon>
        <taxon>Portuninae</taxon>
        <taxon>Portunus</taxon>
    </lineage>
</organism>
<dbReference type="Proteomes" id="UP000324222">
    <property type="component" value="Unassembled WGS sequence"/>
</dbReference>
<evidence type="ECO:0000256" key="3">
    <source>
        <dbReference type="ARBA" id="ARBA00023239"/>
    </source>
</evidence>
<dbReference type="Gene3D" id="3.90.1150.10">
    <property type="entry name" value="Aspartate Aminotransferase, domain 1"/>
    <property type="match status" value="2"/>
</dbReference>
<name>A0A5B7D0D4_PORTR</name>
<comment type="cofactor">
    <cofactor evidence="1">
        <name>pyridoxal 5'-phosphate</name>
        <dbReference type="ChEBI" id="CHEBI:597326"/>
    </cofactor>
</comment>
<proteinExistence type="predicted"/>
<sequence>MFEVKDDSVAPLHTLPPVGWSSEEVITAATKVLAMGKYDWKEGRLSGGAFSGKDDAFTQLLTDIYRRYALSNPLHSDIFPGVRKMEAEIVKMTLDLFQGDKDACGCVPGVEIFGDPLTSIVAFNTTEVDILKVGDVLSGRGWHLNFLQYPPGLHVCLTGLHANDAFVDGLVHDLKEAITEIKNNPSTLKGVQRLALSSSSSYLPPPPLPLFSHHDPLPRPHPQGKVYGTAAAIPDKALVGEAAKLFLQCYYDTLPDPA</sequence>
<dbReference type="InterPro" id="IPR050477">
    <property type="entry name" value="GrpII_AminoAcid_Decarb"/>
</dbReference>
<protein>
    <submittedName>
        <fullName evidence="4">Sphingosine-1-phosphate lyase</fullName>
    </submittedName>
</protein>
<dbReference type="PANTHER" id="PTHR42735:SF6">
    <property type="entry name" value="SPHINGOSINE-1-PHOSPHATE LYASE 1"/>
    <property type="match status" value="1"/>
</dbReference>
<dbReference type="SUPFAM" id="SSF53383">
    <property type="entry name" value="PLP-dependent transferases"/>
    <property type="match status" value="2"/>
</dbReference>
<dbReference type="OrthoDB" id="10254570at2759"/>
<dbReference type="InterPro" id="IPR015424">
    <property type="entry name" value="PyrdxlP-dep_Trfase"/>
</dbReference>
<evidence type="ECO:0000313" key="5">
    <source>
        <dbReference type="Proteomes" id="UP000324222"/>
    </source>
</evidence>
<keyword evidence="2" id="KW-0663">Pyridoxal phosphate</keyword>
<dbReference type="AlphaFoldDB" id="A0A5B7D0D4"/>
<dbReference type="EMBL" id="VSRR010000353">
    <property type="protein sequence ID" value="MPC14464.1"/>
    <property type="molecule type" value="Genomic_DNA"/>
</dbReference>
<accession>A0A5B7D0D4</accession>
<dbReference type="GO" id="GO:0016020">
    <property type="term" value="C:membrane"/>
    <property type="evidence" value="ECO:0007669"/>
    <property type="project" value="GOC"/>
</dbReference>
<dbReference type="GO" id="GO:0030149">
    <property type="term" value="P:sphingolipid catabolic process"/>
    <property type="evidence" value="ECO:0007669"/>
    <property type="project" value="TreeGrafter"/>
</dbReference>
<evidence type="ECO:0000313" key="4">
    <source>
        <dbReference type="EMBL" id="MPC14464.1"/>
    </source>
</evidence>
<evidence type="ECO:0000256" key="2">
    <source>
        <dbReference type="ARBA" id="ARBA00022898"/>
    </source>
</evidence>
<dbReference type="InterPro" id="IPR015422">
    <property type="entry name" value="PyrdxlP-dep_Trfase_small"/>
</dbReference>
<dbReference type="Gene3D" id="6.10.140.2150">
    <property type="match status" value="1"/>
</dbReference>
<gene>
    <name evidence="4" type="primary">Sply_0</name>
    <name evidence="4" type="ORF">E2C01_007231</name>
</gene>
<reference evidence="4 5" key="1">
    <citation type="submission" date="2019-05" db="EMBL/GenBank/DDBJ databases">
        <title>Another draft genome of Portunus trituberculatus and its Hox gene families provides insights of decapod evolution.</title>
        <authorList>
            <person name="Jeong J.-H."/>
            <person name="Song I."/>
            <person name="Kim S."/>
            <person name="Choi T."/>
            <person name="Kim D."/>
            <person name="Ryu S."/>
            <person name="Kim W."/>
        </authorList>
    </citation>
    <scope>NUCLEOTIDE SEQUENCE [LARGE SCALE GENOMIC DNA]</scope>
    <source>
        <tissue evidence="4">Muscle</tissue>
    </source>
</reference>
<dbReference type="PANTHER" id="PTHR42735">
    <property type="match status" value="1"/>
</dbReference>
<dbReference type="GO" id="GO:0008117">
    <property type="term" value="F:sphinganine-1-phosphate aldolase activity"/>
    <property type="evidence" value="ECO:0007669"/>
    <property type="project" value="TreeGrafter"/>
</dbReference>
<comment type="caution">
    <text evidence="4">The sequence shown here is derived from an EMBL/GenBank/DDBJ whole genome shotgun (WGS) entry which is preliminary data.</text>
</comment>
<keyword evidence="3 4" id="KW-0456">Lyase</keyword>
<evidence type="ECO:0000256" key="1">
    <source>
        <dbReference type="ARBA" id="ARBA00001933"/>
    </source>
</evidence>